<feature type="region of interest" description="Disordered" evidence="1">
    <location>
        <begin position="450"/>
        <end position="517"/>
    </location>
</feature>
<organism evidence="2 3">
    <name type="scientific">Aspergillus ellipticus CBS 707.79</name>
    <dbReference type="NCBI Taxonomy" id="1448320"/>
    <lineage>
        <taxon>Eukaryota</taxon>
        <taxon>Fungi</taxon>
        <taxon>Dikarya</taxon>
        <taxon>Ascomycota</taxon>
        <taxon>Pezizomycotina</taxon>
        <taxon>Eurotiomycetes</taxon>
        <taxon>Eurotiomycetidae</taxon>
        <taxon>Eurotiales</taxon>
        <taxon>Aspergillaceae</taxon>
        <taxon>Aspergillus</taxon>
        <taxon>Aspergillus subgen. Circumdati</taxon>
    </lineage>
</organism>
<sequence length="517" mass="57972">MAKSKKTPKKRSNRGARRQSQDAYPTPTAEPDSPQNAESSKRNQEPTQANTRRETRSSGHAPATQVESYHKTSDGQRRPSLGSSFASNAGASNADESSANDSPVEVDMTRDEWKYPPELSKLMKPSASHESTLKAVGCPDDRRTNHFLSATDAGDGGVTAELDDQAVDSQSPFKSTSPTSGLDAQESRTREHRSQHSLGEVLYWWGRGYGSQIFVRYGSSSTPIYRIRSGSYESYDKTLVKRVSPRTRGSAKKEVERPIPRDEWVYSRQDVQDIIGVGWKVPDDDEEDIDLVDILYPRKGMVQPQARALVRGKDGQITLETRTFIRRIIAGPVLNGDRVIYQKALELEDAYRESHGLNAEDEYALSDDSATSNSVGSRQVPRNKPSRNNRPARKMPTNRGKSSCRPMNRRQTEISESDGDPLRRKVTRSKVPIGNTARGRYSVIAKSEFESDDSLDDVSDGYNNQSGRHRSASRPYAARYKHHSPYNLKNVNSRDARPIPSIKGYDKRDRRTSRYGR</sequence>
<dbReference type="AlphaFoldDB" id="A0A319F3J6"/>
<feature type="region of interest" description="Disordered" evidence="1">
    <location>
        <begin position="361"/>
        <end position="433"/>
    </location>
</feature>
<dbReference type="VEuPathDB" id="FungiDB:BO71DRAFT_437417"/>
<dbReference type="OrthoDB" id="4369211at2759"/>
<keyword evidence="3" id="KW-1185">Reference proteome</keyword>
<feature type="region of interest" description="Disordered" evidence="1">
    <location>
        <begin position="1"/>
        <end position="141"/>
    </location>
</feature>
<evidence type="ECO:0000256" key="1">
    <source>
        <dbReference type="SAM" id="MobiDB-lite"/>
    </source>
</evidence>
<feature type="compositionally biased region" description="Basic residues" evidence="1">
    <location>
        <begin position="384"/>
        <end position="393"/>
    </location>
</feature>
<evidence type="ECO:0000313" key="3">
    <source>
        <dbReference type="Proteomes" id="UP000247810"/>
    </source>
</evidence>
<feature type="compositionally biased region" description="Polar residues" evidence="1">
    <location>
        <begin position="368"/>
        <end position="377"/>
    </location>
</feature>
<feature type="compositionally biased region" description="Polar residues" evidence="1">
    <location>
        <begin position="167"/>
        <end position="182"/>
    </location>
</feature>
<accession>A0A319F3J6</accession>
<proteinExistence type="predicted"/>
<feature type="compositionally biased region" description="Acidic residues" evidence="1">
    <location>
        <begin position="450"/>
        <end position="459"/>
    </location>
</feature>
<evidence type="ECO:0000313" key="2">
    <source>
        <dbReference type="EMBL" id="PYH99482.1"/>
    </source>
</evidence>
<dbReference type="EMBL" id="KZ825802">
    <property type="protein sequence ID" value="PYH99482.1"/>
    <property type="molecule type" value="Genomic_DNA"/>
</dbReference>
<protein>
    <submittedName>
        <fullName evidence="2">Uncharacterized protein</fullName>
    </submittedName>
</protein>
<feature type="compositionally biased region" description="Basic and acidic residues" evidence="1">
    <location>
        <begin position="68"/>
        <end position="77"/>
    </location>
</feature>
<dbReference type="Proteomes" id="UP000247810">
    <property type="component" value="Unassembled WGS sequence"/>
</dbReference>
<gene>
    <name evidence="2" type="ORF">BO71DRAFT_437417</name>
</gene>
<reference evidence="2 3" key="1">
    <citation type="submission" date="2018-02" db="EMBL/GenBank/DDBJ databases">
        <title>The genomes of Aspergillus section Nigri reveals drivers in fungal speciation.</title>
        <authorList>
            <consortium name="DOE Joint Genome Institute"/>
            <person name="Vesth T.C."/>
            <person name="Nybo J."/>
            <person name="Theobald S."/>
            <person name="Brandl J."/>
            <person name="Frisvad J.C."/>
            <person name="Nielsen K.F."/>
            <person name="Lyhne E.K."/>
            <person name="Kogle M.E."/>
            <person name="Kuo A."/>
            <person name="Riley R."/>
            <person name="Clum A."/>
            <person name="Nolan M."/>
            <person name="Lipzen A."/>
            <person name="Salamov A."/>
            <person name="Henrissat B."/>
            <person name="Wiebenga A."/>
            <person name="De vries R.P."/>
            <person name="Grigoriev I.V."/>
            <person name="Mortensen U.H."/>
            <person name="Andersen M.R."/>
            <person name="Baker S.E."/>
        </authorList>
    </citation>
    <scope>NUCLEOTIDE SEQUENCE [LARGE SCALE GENOMIC DNA]</scope>
    <source>
        <strain evidence="2 3">CBS 707.79</strain>
    </source>
</reference>
<feature type="compositionally biased region" description="Low complexity" evidence="1">
    <location>
        <begin position="82"/>
        <end position="102"/>
    </location>
</feature>
<feature type="region of interest" description="Disordered" evidence="1">
    <location>
        <begin position="167"/>
        <end position="193"/>
    </location>
</feature>
<name>A0A319F3J6_9EURO</name>
<feature type="compositionally biased region" description="Basic residues" evidence="1">
    <location>
        <begin position="1"/>
        <end position="17"/>
    </location>
</feature>